<organism evidence="1 2">
    <name type="scientific">Ureibacillus xyleni</name>
    <dbReference type="NCBI Taxonomy" id="614648"/>
    <lineage>
        <taxon>Bacteria</taxon>
        <taxon>Bacillati</taxon>
        <taxon>Bacillota</taxon>
        <taxon>Bacilli</taxon>
        <taxon>Bacillales</taxon>
        <taxon>Caryophanaceae</taxon>
        <taxon>Ureibacillus</taxon>
    </lineage>
</organism>
<dbReference type="Proteomes" id="UP000219636">
    <property type="component" value="Unassembled WGS sequence"/>
</dbReference>
<dbReference type="InterPro" id="IPR025906">
    <property type="entry name" value="YjfB_motility"/>
</dbReference>
<dbReference type="AlphaFoldDB" id="A0A285SWA5"/>
<accession>A0A285SWA5</accession>
<keyword evidence="2" id="KW-1185">Reference proteome</keyword>
<evidence type="ECO:0000313" key="1">
    <source>
        <dbReference type="EMBL" id="SOC10676.1"/>
    </source>
</evidence>
<proteinExistence type="predicted"/>
<gene>
    <name evidence="1" type="ORF">SAMN05880501_10627</name>
</gene>
<dbReference type="Pfam" id="PF14070">
    <property type="entry name" value="YjfB_motility"/>
    <property type="match status" value="1"/>
</dbReference>
<dbReference type="RefSeq" id="WP_097073537.1">
    <property type="nucleotide sequence ID" value="NZ_OBMQ01000006.1"/>
</dbReference>
<reference evidence="2" key="1">
    <citation type="submission" date="2017-08" db="EMBL/GenBank/DDBJ databases">
        <authorList>
            <person name="Varghese N."/>
            <person name="Submissions S."/>
        </authorList>
    </citation>
    <scope>NUCLEOTIDE SEQUENCE [LARGE SCALE GENOMIC DNA]</scope>
    <source>
        <strain evidence="2">JC22</strain>
    </source>
</reference>
<dbReference type="EMBL" id="OBMQ01000006">
    <property type="protein sequence ID" value="SOC10676.1"/>
    <property type="molecule type" value="Genomic_DNA"/>
</dbReference>
<sequence length="62" mass="6556">MDINSIMSAQVAQLQQTVQLSIMDKALNMGAASAVEMLSQLPQQQAPAANHPYKGTAIDVSV</sequence>
<protein>
    <submittedName>
        <fullName evidence="1">Putative motility protein YjfB-like</fullName>
    </submittedName>
</protein>
<name>A0A285SWA5_9BACL</name>
<evidence type="ECO:0000313" key="2">
    <source>
        <dbReference type="Proteomes" id="UP000219636"/>
    </source>
</evidence>